<dbReference type="AlphaFoldDB" id="E4YF66"/>
<dbReference type="EMBL" id="FN654479">
    <property type="protein sequence ID" value="CBY34153.1"/>
    <property type="molecule type" value="Genomic_DNA"/>
</dbReference>
<protein>
    <submittedName>
        <fullName evidence="2">Uncharacterized protein</fullName>
    </submittedName>
</protein>
<feature type="transmembrane region" description="Helical" evidence="1">
    <location>
        <begin position="39"/>
        <end position="61"/>
    </location>
</feature>
<name>E4YF66_OIKDI</name>
<dbReference type="Proteomes" id="UP000011014">
    <property type="component" value="Unassembled WGS sequence"/>
</dbReference>
<keyword evidence="1" id="KW-0472">Membrane</keyword>
<evidence type="ECO:0000256" key="1">
    <source>
        <dbReference type="SAM" id="Phobius"/>
    </source>
</evidence>
<keyword evidence="1" id="KW-0812">Transmembrane</keyword>
<reference evidence="2" key="1">
    <citation type="journal article" date="2010" name="Science">
        <title>Plasticity of animal genome architecture unmasked by rapid evolution of a pelagic tunicate.</title>
        <authorList>
            <person name="Denoeud F."/>
            <person name="Henriet S."/>
            <person name="Mungpakdee S."/>
            <person name="Aury J.M."/>
            <person name="Da Silva C."/>
            <person name="Brinkmann H."/>
            <person name="Mikhaleva J."/>
            <person name="Olsen L.C."/>
            <person name="Jubin C."/>
            <person name="Canestro C."/>
            <person name="Bouquet J.M."/>
            <person name="Danks G."/>
            <person name="Poulain J."/>
            <person name="Campsteijn C."/>
            <person name="Adamski M."/>
            <person name="Cross I."/>
            <person name="Yadetie F."/>
            <person name="Muffato M."/>
            <person name="Louis A."/>
            <person name="Butcher S."/>
            <person name="Tsagkogeorga G."/>
            <person name="Konrad A."/>
            <person name="Singh S."/>
            <person name="Jensen M.F."/>
            <person name="Cong E.H."/>
            <person name="Eikeseth-Otteraa H."/>
            <person name="Noel B."/>
            <person name="Anthouard V."/>
            <person name="Porcel B.M."/>
            <person name="Kachouri-Lafond R."/>
            <person name="Nishino A."/>
            <person name="Ugolini M."/>
            <person name="Chourrout P."/>
            <person name="Nishida H."/>
            <person name="Aasland R."/>
            <person name="Huzurbazar S."/>
            <person name="Westhof E."/>
            <person name="Delsuc F."/>
            <person name="Lehrach H."/>
            <person name="Reinhardt R."/>
            <person name="Weissenbach J."/>
            <person name="Roy S.W."/>
            <person name="Artiguenave F."/>
            <person name="Postlethwait J.H."/>
            <person name="Manak J.R."/>
            <person name="Thompson E.M."/>
            <person name="Jaillon O."/>
            <person name="Du Pasquier L."/>
            <person name="Boudinot P."/>
            <person name="Liberles D.A."/>
            <person name="Volff J.N."/>
            <person name="Philippe H."/>
            <person name="Lenhard B."/>
            <person name="Roest Crollius H."/>
            <person name="Wincker P."/>
            <person name="Chourrout D."/>
        </authorList>
    </citation>
    <scope>NUCLEOTIDE SEQUENCE [LARGE SCALE GENOMIC DNA]</scope>
</reference>
<gene>
    <name evidence="2" type="ORF">GSOID_T00024150001</name>
</gene>
<keyword evidence="1" id="KW-1133">Transmembrane helix</keyword>
<evidence type="ECO:0000313" key="2">
    <source>
        <dbReference type="EMBL" id="CBY34153.1"/>
    </source>
</evidence>
<accession>E4YF66</accession>
<sequence>MSIVQNFNFKLLSDLSVYFSYSFKIEFSRSFLRKKVFKYYRMGVLFSFSSFAFLGDTNFSFTTRFFFRELDFWDCWSLSFT</sequence>
<organism evidence="2">
    <name type="scientific">Oikopleura dioica</name>
    <name type="common">Tunicate</name>
    <dbReference type="NCBI Taxonomy" id="34765"/>
    <lineage>
        <taxon>Eukaryota</taxon>
        <taxon>Metazoa</taxon>
        <taxon>Chordata</taxon>
        <taxon>Tunicata</taxon>
        <taxon>Appendicularia</taxon>
        <taxon>Copelata</taxon>
        <taxon>Oikopleuridae</taxon>
        <taxon>Oikopleura</taxon>
    </lineage>
</organism>
<proteinExistence type="predicted"/>